<keyword evidence="4" id="KW-1185">Reference proteome</keyword>
<feature type="domain" description="PLD phosphodiesterase" evidence="2">
    <location>
        <begin position="476"/>
        <end position="503"/>
    </location>
</feature>
<name>A0A1P8JSB7_9BURK</name>
<accession>A0A1P8JSB7</accession>
<protein>
    <submittedName>
        <fullName evidence="3">Phospholipase</fullName>
    </submittedName>
</protein>
<dbReference type="PROSITE" id="PS50035">
    <property type="entry name" value="PLD"/>
    <property type="match status" value="2"/>
</dbReference>
<dbReference type="STRING" id="1842727.RD110_05155"/>
<dbReference type="Gene3D" id="3.30.870.10">
    <property type="entry name" value="Endonuclease Chain A"/>
    <property type="match status" value="2"/>
</dbReference>
<dbReference type="SMART" id="SM00155">
    <property type="entry name" value="PLDc"/>
    <property type="match status" value="2"/>
</dbReference>
<dbReference type="Proteomes" id="UP000186609">
    <property type="component" value="Chromosome"/>
</dbReference>
<dbReference type="CDD" id="cd09111">
    <property type="entry name" value="PLDc_ymdC_like_1"/>
    <property type="match status" value="1"/>
</dbReference>
<dbReference type="GO" id="GO:0032049">
    <property type="term" value="P:cardiolipin biosynthetic process"/>
    <property type="evidence" value="ECO:0007669"/>
    <property type="project" value="UniProtKB-ARBA"/>
</dbReference>
<sequence>MHPAPRLLRRPSALSLHFPTPAWLASLLIAAIMAGLGGCASLPSNVDRPVSTALAQPETTSLGRLVQTQSAAAGAGQRSGFRLLSGADRAYTSRLALVEAAEKTLDLQYYAIHADASTDLIVARLREAAKRGVRVRILLDDLHTVGPDAQVLQLAFEPNIDIRLFNPVPGSRGSMLGRLVGALGDPAQAQRRMHNKLFIADNALGIAGGRNLGDAYFGQGQDSNFVDLDVLAAGPIVRDLSRSFDSYWNNPLAYPVQTLLTSEEVAALKKVPTAAASQAATDSTESKANAVLANAPSAPPPGGATASTSEAMAASPLGALAVPSLLDMQRLPLTWAPAIMLADQPSKIEGDEGDAEPTVVDGLLGLMQRAQKDMLVISPYFVPGERMLDVMKTMRERGVRIRVLTNSLASNDAPLAHAGYARYRERLLDIGVELYEMRTEQGGERSAFGSSMSGSGNGGGRASLAGSGDGSLVGGSRASLHSKALVIDERLVIIGSMNLDLRSKLQNSEIALLMRSPDLAQRSMRLIEPTMLTGAYRVESKDGRLVWHAPQGSGLPDSTTEPDASLSLRLLLKIVGPLAPEELL</sequence>
<dbReference type="InterPro" id="IPR001736">
    <property type="entry name" value="PLipase_D/transphosphatidylase"/>
</dbReference>
<dbReference type="AlphaFoldDB" id="A0A1P8JSB7"/>
<evidence type="ECO:0000259" key="2">
    <source>
        <dbReference type="PROSITE" id="PS50035"/>
    </source>
</evidence>
<dbReference type="SUPFAM" id="SSF56024">
    <property type="entry name" value="Phospholipase D/nuclease"/>
    <property type="match status" value="2"/>
</dbReference>
<gene>
    <name evidence="3" type="ORF">RD110_05155</name>
</gene>
<dbReference type="EMBL" id="CP019236">
    <property type="protein sequence ID" value="APW36664.1"/>
    <property type="molecule type" value="Genomic_DNA"/>
</dbReference>
<dbReference type="Pfam" id="PF13091">
    <property type="entry name" value="PLDc_2"/>
    <property type="match status" value="2"/>
</dbReference>
<evidence type="ECO:0000256" key="1">
    <source>
        <dbReference type="SAM" id="MobiDB-lite"/>
    </source>
</evidence>
<evidence type="ECO:0000313" key="3">
    <source>
        <dbReference type="EMBL" id="APW36664.1"/>
    </source>
</evidence>
<evidence type="ECO:0000313" key="4">
    <source>
        <dbReference type="Proteomes" id="UP000186609"/>
    </source>
</evidence>
<dbReference type="RefSeq" id="WP_076197319.1">
    <property type="nucleotide sequence ID" value="NZ_CP019236.1"/>
</dbReference>
<dbReference type="CDD" id="cd09113">
    <property type="entry name" value="PLDc_ymdC_like_2"/>
    <property type="match status" value="1"/>
</dbReference>
<dbReference type="GO" id="GO:0030572">
    <property type="term" value="F:phosphatidyltransferase activity"/>
    <property type="evidence" value="ECO:0007669"/>
    <property type="project" value="UniProtKB-ARBA"/>
</dbReference>
<dbReference type="PANTHER" id="PTHR21248">
    <property type="entry name" value="CARDIOLIPIN SYNTHASE"/>
    <property type="match status" value="1"/>
</dbReference>
<dbReference type="InterPro" id="IPR025202">
    <property type="entry name" value="PLD-like_dom"/>
</dbReference>
<dbReference type="PANTHER" id="PTHR21248:SF12">
    <property type="entry name" value="CARDIOLIPIN SYNTHASE C"/>
    <property type="match status" value="1"/>
</dbReference>
<organism evidence="3 4">
    <name type="scientific">Rhodoferax koreensis</name>
    <dbReference type="NCBI Taxonomy" id="1842727"/>
    <lineage>
        <taxon>Bacteria</taxon>
        <taxon>Pseudomonadati</taxon>
        <taxon>Pseudomonadota</taxon>
        <taxon>Betaproteobacteria</taxon>
        <taxon>Burkholderiales</taxon>
        <taxon>Comamonadaceae</taxon>
        <taxon>Rhodoferax</taxon>
    </lineage>
</organism>
<feature type="compositionally biased region" description="Gly residues" evidence="1">
    <location>
        <begin position="455"/>
        <end position="468"/>
    </location>
</feature>
<feature type="region of interest" description="Disordered" evidence="1">
    <location>
        <begin position="443"/>
        <end position="468"/>
    </location>
</feature>
<dbReference type="KEGG" id="rhy:RD110_05155"/>
<proteinExistence type="predicted"/>
<feature type="domain" description="PLD phosphodiesterase" evidence="2">
    <location>
        <begin position="189"/>
        <end position="216"/>
    </location>
</feature>
<reference evidence="3 4" key="1">
    <citation type="submission" date="2017-01" db="EMBL/GenBank/DDBJ databases">
        <authorList>
            <person name="Mah S.A."/>
            <person name="Swanson W.J."/>
            <person name="Moy G.W."/>
            <person name="Vacquier V.D."/>
        </authorList>
    </citation>
    <scope>NUCLEOTIDE SEQUENCE [LARGE SCALE GENOMIC DNA]</scope>
    <source>
        <strain evidence="3 4">DCY110</strain>
    </source>
</reference>